<evidence type="ECO:0000313" key="3">
    <source>
        <dbReference type="Proteomes" id="UP000658720"/>
    </source>
</evidence>
<gene>
    <name evidence="2" type="ORF">IQ217_00400</name>
</gene>
<keyword evidence="1" id="KW-1133">Transmembrane helix</keyword>
<feature type="transmembrane region" description="Helical" evidence="1">
    <location>
        <begin position="50"/>
        <end position="70"/>
    </location>
</feature>
<dbReference type="EMBL" id="JADEVV010000001">
    <property type="protein sequence ID" value="MBE9252337.1"/>
    <property type="molecule type" value="Genomic_DNA"/>
</dbReference>
<dbReference type="RefSeq" id="WP_190596002.1">
    <property type="nucleotide sequence ID" value="NZ_JADEVV010000001.1"/>
</dbReference>
<evidence type="ECO:0000256" key="1">
    <source>
        <dbReference type="SAM" id="Phobius"/>
    </source>
</evidence>
<evidence type="ECO:0000313" key="2">
    <source>
        <dbReference type="EMBL" id="MBE9252337.1"/>
    </source>
</evidence>
<proteinExistence type="predicted"/>
<keyword evidence="1" id="KW-0472">Membrane</keyword>
<feature type="transmembrane region" description="Helical" evidence="1">
    <location>
        <begin position="20"/>
        <end position="38"/>
    </location>
</feature>
<protein>
    <submittedName>
        <fullName evidence="2">Uncharacterized protein</fullName>
    </submittedName>
</protein>
<comment type="caution">
    <text evidence="2">The sequence shown here is derived from an EMBL/GenBank/DDBJ whole genome shotgun (WGS) entry which is preliminary data.</text>
</comment>
<reference evidence="2 3" key="1">
    <citation type="submission" date="2020-10" db="EMBL/GenBank/DDBJ databases">
        <authorList>
            <person name="Castelo-Branco R."/>
            <person name="Eusebio N."/>
            <person name="Adriana R."/>
            <person name="Vieira A."/>
            <person name="Brugerolle De Fraissinette N."/>
            <person name="Rezende De Castro R."/>
            <person name="Schneider M.P."/>
            <person name="Vasconcelos V."/>
            <person name="Leao P.N."/>
        </authorList>
    </citation>
    <scope>NUCLEOTIDE SEQUENCE [LARGE SCALE GENOMIC DNA]</scope>
    <source>
        <strain evidence="2 3">LEGE 00031</strain>
    </source>
</reference>
<keyword evidence="3" id="KW-1185">Reference proteome</keyword>
<sequence length="71" mass="8122">MQSSQTWAMSSADTATKETNWLSLLFFLMGAMNIYMFLRRQRDWLNQQGLRLIKVALASFGCAALLEALIF</sequence>
<organism evidence="2 3">
    <name type="scientific">Synechocystis salina LEGE 00031</name>
    <dbReference type="NCBI Taxonomy" id="1828736"/>
    <lineage>
        <taxon>Bacteria</taxon>
        <taxon>Bacillati</taxon>
        <taxon>Cyanobacteriota</taxon>
        <taxon>Cyanophyceae</taxon>
        <taxon>Synechococcales</taxon>
        <taxon>Merismopediaceae</taxon>
        <taxon>Synechocystis</taxon>
    </lineage>
</organism>
<accession>A0ABR9VLY9</accession>
<keyword evidence="1" id="KW-0812">Transmembrane</keyword>
<dbReference type="Proteomes" id="UP000658720">
    <property type="component" value="Unassembled WGS sequence"/>
</dbReference>
<name>A0ABR9VLY9_9SYNC</name>